<proteinExistence type="predicted"/>
<dbReference type="Proteomes" id="UP000478183">
    <property type="component" value="Unassembled WGS sequence"/>
</dbReference>
<dbReference type="Pfam" id="PF06170">
    <property type="entry name" value="DUF983"/>
    <property type="match status" value="1"/>
</dbReference>
<keyword evidence="1" id="KW-0472">Membrane</keyword>
<keyword evidence="3" id="KW-1185">Reference proteome</keyword>
<reference evidence="2 3" key="1">
    <citation type="submission" date="2019-11" db="EMBL/GenBank/DDBJ databases">
        <authorList>
            <person name="Dong K."/>
        </authorList>
    </citation>
    <scope>NUCLEOTIDE SEQUENCE [LARGE SCALE GENOMIC DNA]</scope>
    <source>
        <strain evidence="2 3">NBRC 111993</strain>
    </source>
</reference>
<sequence length="136" mass="14676">MAQPNAEGDRRVKPAMLRGAARRCPNCGKGRLFDGYLAVRNHCDSCGEELFHHRADDGPAYLTILLVSHLGAPLLLAVYMAFRPSAISMLIGFGLGAIILSLVLLPVIKGGFIGFQWARRMHGFGGERQAEKASAA</sequence>
<protein>
    <submittedName>
        <fullName evidence="2">DUF983 domain-containing protein</fullName>
    </submittedName>
</protein>
<evidence type="ECO:0000313" key="2">
    <source>
        <dbReference type="EMBL" id="MTH77475.1"/>
    </source>
</evidence>
<dbReference type="EMBL" id="WMIE01000002">
    <property type="protein sequence ID" value="MTH77475.1"/>
    <property type="molecule type" value="Genomic_DNA"/>
</dbReference>
<accession>A0A6L6J8D6</accession>
<name>A0A6L6J8D6_9RHOB</name>
<gene>
    <name evidence="2" type="ORF">GL286_07035</name>
</gene>
<dbReference type="OrthoDB" id="9799456at2"/>
<dbReference type="RefSeq" id="WP_155094828.1">
    <property type="nucleotide sequence ID" value="NZ_WMIE01000002.1"/>
</dbReference>
<keyword evidence="1" id="KW-0812">Transmembrane</keyword>
<dbReference type="InterPro" id="IPR009325">
    <property type="entry name" value="DUF983"/>
</dbReference>
<dbReference type="AlphaFoldDB" id="A0A6L6J8D6"/>
<organism evidence="2 3">
    <name type="scientific">Paracoccus aestuariivivens</name>
    <dbReference type="NCBI Taxonomy" id="1820333"/>
    <lineage>
        <taxon>Bacteria</taxon>
        <taxon>Pseudomonadati</taxon>
        <taxon>Pseudomonadota</taxon>
        <taxon>Alphaproteobacteria</taxon>
        <taxon>Rhodobacterales</taxon>
        <taxon>Paracoccaceae</taxon>
        <taxon>Paracoccus</taxon>
    </lineage>
</organism>
<evidence type="ECO:0000256" key="1">
    <source>
        <dbReference type="SAM" id="Phobius"/>
    </source>
</evidence>
<feature type="transmembrane region" description="Helical" evidence="1">
    <location>
        <begin position="88"/>
        <end position="112"/>
    </location>
</feature>
<feature type="transmembrane region" description="Helical" evidence="1">
    <location>
        <begin position="60"/>
        <end position="82"/>
    </location>
</feature>
<keyword evidence="1" id="KW-1133">Transmembrane helix</keyword>
<comment type="caution">
    <text evidence="2">The sequence shown here is derived from an EMBL/GenBank/DDBJ whole genome shotgun (WGS) entry which is preliminary data.</text>
</comment>
<evidence type="ECO:0000313" key="3">
    <source>
        <dbReference type="Proteomes" id="UP000478183"/>
    </source>
</evidence>